<proteinExistence type="predicted"/>
<evidence type="ECO:0000313" key="3">
    <source>
        <dbReference type="Proteomes" id="UP000199060"/>
    </source>
</evidence>
<keyword evidence="1" id="KW-0175">Coiled coil</keyword>
<evidence type="ECO:0008006" key="4">
    <source>
        <dbReference type="Google" id="ProtNLM"/>
    </source>
</evidence>
<organism evidence="2 3">
    <name type="scientific">Algoriphagus faecimaris</name>
    <dbReference type="NCBI Taxonomy" id="686796"/>
    <lineage>
        <taxon>Bacteria</taxon>
        <taxon>Pseudomonadati</taxon>
        <taxon>Bacteroidota</taxon>
        <taxon>Cytophagia</taxon>
        <taxon>Cytophagales</taxon>
        <taxon>Cyclobacteriaceae</taxon>
        <taxon>Algoriphagus</taxon>
    </lineage>
</organism>
<sequence length="126" mass="15152">MINNQNYILKIFSVYVYCSVHLKLIRFVIMPVNAKILTEEDLDILNQKIKDLEGKIFELMNRKQNEEPQKEFLSVKEFINLIGVSRSTFENMKNESDPNKFKIDFIRRGTRVFVPRREVDRYFKEN</sequence>
<accession>A0A1G6WAQ2</accession>
<name>A0A1G6WAQ2_9BACT</name>
<protein>
    <recommendedName>
        <fullName evidence="4">Helix-turn-helix domain-containing protein</fullName>
    </recommendedName>
</protein>
<gene>
    <name evidence="2" type="ORF">SAMN04488104_104237</name>
</gene>
<keyword evidence="3" id="KW-1185">Reference proteome</keyword>
<dbReference type="OrthoDB" id="9960783at2"/>
<dbReference type="EMBL" id="FNAC01000042">
    <property type="protein sequence ID" value="SDD62952.1"/>
    <property type="molecule type" value="Genomic_DNA"/>
</dbReference>
<evidence type="ECO:0000313" key="2">
    <source>
        <dbReference type="EMBL" id="SDD62952.1"/>
    </source>
</evidence>
<dbReference type="AlphaFoldDB" id="A0A1G6WAQ2"/>
<feature type="coiled-coil region" evidence="1">
    <location>
        <begin position="35"/>
        <end position="62"/>
    </location>
</feature>
<dbReference type="Proteomes" id="UP000199060">
    <property type="component" value="Unassembled WGS sequence"/>
</dbReference>
<evidence type="ECO:0000256" key="1">
    <source>
        <dbReference type="SAM" id="Coils"/>
    </source>
</evidence>
<reference evidence="3" key="1">
    <citation type="submission" date="2016-10" db="EMBL/GenBank/DDBJ databases">
        <authorList>
            <person name="Varghese N."/>
            <person name="Submissions S."/>
        </authorList>
    </citation>
    <scope>NUCLEOTIDE SEQUENCE [LARGE SCALE GENOMIC DNA]</scope>
    <source>
        <strain evidence="3">DSM 23095</strain>
    </source>
</reference>